<reference evidence="1 2" key="1">
    <citation type="journal article" date="2015" name="Sci. Rep.">
        <title>The power of single molecule real-time sequencing technology in the de novo assembly of a eukaryotic genome.</title>
        <authorList>
            <person name="Sakai H."/>
            <person name="Naito K."/>
            <person name="Ogiso-Tanaka E."/>
            <person name="Takahashi Y."/>
            <person name="Iseki K."/>
            <person name="Muto C."/>
            <person name="Satou K."/>
            <person name="Teruya K."/>
            <person name="Shiroma A."/>
            <person name="Shimoji M."/>
            <person name="Hirano T."/>
            <person name="Itoh T."/>
            <person name="Kaga A."/>
            <person name="Tomooka N."/>
        </authorList>
    </citation>
    <scope>NUCLEOTIDE SEQUENCE [LARGE SCALE GENOMIC DNA]</scope>
    <source>
        <strain evidence="2">cv. Shumari</strain>
    </source>
</reference>
<organism evidence="1 2">
    <name type="scientific">Vigna angularis var. angularis</name>
    <dbReference type="NCBI Taxonomy" id="157739"/>
    <lineage>
        <taxon>Eukaryota</taxon>
        <taxon>Viridiplantae</taxon>
        <taxon>Streptophyta</taxon>
        <taxon>Embryophyta</taxon>
        <taxon>Tracheophyta</taxon>
        <taxon>Spermatophyta</taxon>
        <taxon>Magnoliopsida</taxon>
        <taxon>eudicotyledons</taxon>
        <taxon>Gunneridae</taxon>
        <taxon>Pentapetalae</taxon>
        <taxon>rosids</taxon>
        <taxon>fabids</taxon>
        <taxon>Fabales</taxon>
        <taxon>Fabaceae</taxon>
        <taxon>Papilionoideae</taxon>
        <taxon>50 kb inversion clade</taxon>
        <taxon>NPAAA clade</taxon>
        <taxon>indigoferoid/millettioid clade</taxon>
        <taxon>Phaseoleae</taxon>
        <taxon>Vigna</taxon>
    </lineage>
</organism>
<protein>
    <submittedName>
        <fullName evidence="1">Uncharacterized protein</fullName>
    </submittedName>
</protein>
<proteinExistence type="predicted"/>
<sequence length="70" mass="7676">MKSSIVSDGVSITPRLNVMGRKLSFSLLYIADLQTLLLKCPQGETSNCVRVAARNTVGSFLGFTRDRDNL</sequence>
<evidence type="ECO:0000313" key="2">
    <source>
        <dbReference type="Proteomes" id="UP000291084"/>
    </source>
</evidence>
<dbReference type="Proteomes" id="UP000291084">
    <property type="component" value="Chromosome 7"/>
</dbReference>
<dbReference type="AlphaFoldDB" id="A0A0S3SHV8"/>
<name>A0A0S3SHV8_PHAAN</name>
<gene>
    <name evidence="1" type="primary">Vigan.07G109700</name>
    <name evidence="1" type="ORF">VIGAN_07109700</name>
</gene>
<dbReference type="EMBL" id="AP015040">
    <property type="protein sequence ID" value="BAT92391.1"/>
    <property type="molecule type" value="Genomic_DNA"/>
</dbReference>
<keyword evidence="2" id="KW-1185">Reference proteome</keyword>
<evidence type="ECO:0000313" key="1">
    <source>
        <dbReference type="EMBL" id="BAT92391.1"/>
    </source>
</evidence>
<accession>A0A0S3SHV8</accession>